<name>Q74GJ5_GEOSL</name>
<sequence length="101" mass="10960">MRGYSTPTVTVTAEATVREAAGAVRTEPLNLVAETRVEEDCPEYRLSRDLESPSQCAIRGRRQGYTWRSPHDGTSAICGTEREAVAGRAAHRNPARACGAE</sequence>
<accession>Q74GJ5</accession>
<gene>
    <name evidence="1" type="ordered locus">GSU0251</name>
</gene>
<evidence type="ECO:0000313" key="1">
    <source>
        <dbReference type="EMBL" id="AAR33585.1"/>
    </source>
</evidence>
<protein>
    <submittedName>
        <fullName evidence="1">Uncharacterized protein</fullName>
    </submittedName>
</protein>
<dbReference type="HOGENOM" id="CLU_2287496_0_0_7"/>
<dbReference type="EMBL" id="AE017180">
    <property type="protein sequence ID" value="AAR33585.1"/>
    <property type="molecule type" value="Genomic_DNA"/>
</dbReference>
<dbReference type="EnsemblBacteria" id="AAR33585">
    <property type="protein sequence ID" value="AAR33585"/>
    <property type="gene ID" value="GSU0251"/>
</dbReference>
<dbReference type="AlphaFoldDB" id="Q74GJ5"/>
<dbReference type="InParanoid" id="Q74GJ5"/>
<organism evidence="1 2">
    <name type="scientific">Geobacter sulfurreducens (strain ATCC 51573 / DSM 12127 / PCA)</name>
    <dbReference type="NCBI Taxonomy" id="243231"/>
    <lineage>
        <taxon>Bacteria</taxon>
        <taxon>Pseudomonadati</taxon>
        <taxon>Thermodesulfobacteriota</taxon>
        <taxon>Desulfuromonadia</taxon>
        <taxon>Geobacterales</taxon>
        <taxon>Geobacteraceae</taxon>
        <taxon>Geobacter</taxon>
    </lineage>
</organism>
<dbReference type="KEGG" id="gsu:GSU0251"/>
<reference evidence="1 2" key="2">
    <citation type="journal article" date="2012" name="BMC Genomics">
        <title>Comparative genomic analysis of Geobacter sulfurreducens KN400, a strain with enhanced capacity for extracellular electron transfer and electricity production.</title>
        <authorList>
            <person name="Butler J.E."/>
            <person name="Young N.D."/>
            <person name="Aklujkar M."/>
            <person name="Lovley D.R."/>
        </authorList>
    </citation>
    <scope>NUCLEOTIDE SEQUENCE [LARGE SCALE GENOMIC DNA]</scope>
    <source>
        <strain evidence="2">ATCC 51573 / DSM 12127 / PCA</strain>
    </source>
</reference>
<reference evidence="1 2" key="1">
    <citation type="journal article" date="2003" name="Science">
        <title>Genome of Geobacter sulfurreducens: metal reduction in subsurface environments.</title>
        <authorList>
            <person name="Methe B.A."/>
            <person name="Nelson K.E."/>
            <person name="Eisen J.A."/>
            <person name="Paulsen I.T."/>
            <person name="Nelson W."/>
            <person name="Heidelberg J.F."/>
            <person name="Wu D."/>
            <person name="Wu M."/>
            <person name="Ward N."/>
            <person name="Beanan M.J."/>
            <person name="Dodson R.J."/>
            <person name="Madupu R."/>
            <person name="Brinkac L.M."/>
            <person name="Daugherty S.C."/>
            <person name="DeBoy R.T."/>
            <person name="Durkin A.S."/>
            <person name="Gwinn M."/>
            <person name="Kolonay J.F."/>
            <person name="Sullivan S.A."/>
            <person name="Haft D.H."/>
            <person name="Selengut J."/>
            <person name="Davidsen T.M."/>
            <person name="Zafar N."/>
            <person name="White O."/>
            <person name="Tran B."/>
            <person name="Romero C."/>
            <person name="Forberger H.A."/>
            <person name="Weidman J."/>
            <person name="Khouri H."/>
            <person name="Feldblyum T.V."/>
            <person name="Utterback T.R."/>
            <person name="Van Aken S.E."/>
            <person name="Lovley D.R."/>
            <person name="Fraser C.M."/>
        </authorList>
    </citation>
    <scope>NUCLEOTIDE SEQUENCE [LARGE SCALE GENOMIC DNA]</scope>
    <source>
        <strain evidence="2">ATCC 51573 / DSM 12127 / PCA</strain>
    </source>
</reference>
<keyword evidence="2" id="KW-1185">Reference proteome</keyword>
<proteinExistence type="predicted"/>
<evidence type="ECO:0000313" key="2">
    <source>
        <dbReference type="Proteomes" id="UP000000577"/>
    </source>
</evidence>
<dbReference type="Proteomes" id="UP000000577">
    <property type="component" value="Chromosome"/>
</dbReference>